<feature type="region of interest" description="Disordered" evidence="1">
    <location>
        <begin position="1"/>
        <end position="20"/>
    </location>
</feature>
<name>A0ABQ8U1U3_9EUKA</name>
<keyword evidence="4" id="KW-1185">Reference proteome</keyword>
<evidence type="ECO:0000256" key="1">
    <source>
        <dbReference type="SAM" id="MobiDB-lite"/>
    </source>
</evidence>
<gene>
    <name evidence="3" type="ORF">PAPYR_12461</name>
</gene>
<dbReference type="InterPro" id="IPR052607">
    <property type="entry name" value="CEP104-like"/>
</dbReference>
<dbReference type="Pfam" id="PF21039">
    <property type="entry name" value="CEP104_ZnF"/>
    <property type="match status" value="1"/>
</dbReference>
<evidence type="ECO:0000313" key="4">
    <source>
        <dbReference type="Proteomes" id="UP001141327"/>
    </source>
</evidence>
<sequence length="217" mass="24239">MSQALLTRLDEVTPTGGPALPRQMPATKCLEIAYLDFHREKECVDKANYAPCPRCHTFFHKSQLDAHVRAAKCTPPLDTSVASRCPLCLGDITPPGDAGWQRHFLQSPGCPGNERTKHLWSVSIPPASPAPFPCTLQNPFFMMILIIAQTDVPAFRFPPCLQAPRGPTTRSPRESRIIIILPLSPIIYLPLDPRKKDLLRTESRGLLLGRKRWGRES</sequence>
<evidence type="ECO:0000259" key="2">
    <source>
        <dbReference type="Pfam" id="PF21039"/>
    </source>
</evidence>
<dbReference type="PANTHER" id="PTHR13371">
    <property type="entry name" value="GLYCINE-, GLUTAMATE-, THIENYLCYCLOHEXYLPIPERIDINE-BINDING PROTEIN"/>
    <property type="match status" value="1"/>
</dbReference>
<comment type="caution">
    <text evidence="3">The sequence shown here is derived from an EMBL/GenBank/DDBJ whole genome shotgun (WGS) entry which is preliminary data.</text>
</comment>
<dbReference type="InterPro" id="IPR048738">
    <property type="entry name" value="CEP104_Znf"/>
</dbReference>
<dbReference type="Proteomes" id="UP001141327">
    <property type="component" value="Unassembled WGS sequence"/>
</dbReference>
<dbReference type="PANTHER" id="PTHR13371:SF0">
    <property type="entry name" value="CENTROSOMAL PROTEIN OF 104 KDA"/>
    <property type="match status" value="1"/>
</dbReference>
<protein>
    <submittedName>
        <fullName evidence="3">Centrosomal protein</fullName>
    </submittedName>
</protein>
<proteinExistence type="predicted"/>
<organism evidence="3 4">
    <name type="scientific">Paratrimastix pyriformis</name>
    <dbReference type="NCBI Taxonomy" id="342808"/>
    <lineage>
        <taxon>Eukaryota</taxon>
        <taxon>Metamonada</taxon>
        <taxon>Preaxostyla</taxon>
        <taxon>Paratrimastigidae</taxon>
        <taxon>Paratrimastix</taxon>
    </lineage>
</organism>
<reference evidence="3" key="1">
    <citation type="journal article" date="2022" name="bioRxiv">
        <title>Genomics of Preaxostyla Flagellates Illuminates Evolutionary Transitions and the Path Towards Mitochondrial Loss.</title>
        <authorList>
            <person name="Novak L.V.F."/>
            <person name="Treitli S.C."/>
            <person name="Pyrih J."/>
            <person name="Halakuc P."/>
            <person name="Pipaliya S.V."/>
            <person name="Vacek V."/>
            <person name="Brzon O."/>
            <person name="Soukal P."/>
            <person name="Eme L."/>
            <person name="Dacks J.B."/>
            <person name="Karnkowska A."/>
            <person name="Elias M."/>
            <person name="Hampl V."/>
        </authorList>
    </citation>
    <scope>NUCLEOTIDE SEQUENCE</scope>
    <source>
        <strain evidence="3">RCP-MX</strain>
    </source>
</reference>
<accession>A0ABQ8U1U3</accession>
<evidence type="ECO:0000313" key="3">
    <source>
        <dbReference type="EMBL" id="KAJ4453161.1"/>
    </source>
</evidence>
<dbReference type="EMBL" id="JAPMOS010000306">
    <property type="protein sequence ID" value="KAJ4453161.1"/>
    <property type="molecule type" value="Genomic_DNA"/>
</dbReference>
<feature type="domain" description="Centrosomal protein CEP104 Zn finger" evidence="2">
    <location>
        <begin position="27"/>
        <end position="104"/>
    </location>
</feature>